<proteinExistence type="predicted"/>
<comment type="caution">
    <text evidence="2">The sequence shown here is derived from an EMBL/GenBank/DDBJ whole genome shotgun (WGS) entry which is preliminary data.</text>
</comment>
<dbReference type="SUPFAM" id="SSF53098">
    <property type="entry name" value="Ribonuclease H-like"/>
    <property type="match status" value="1"/>
</dbReference>
<keyword evidence="3" id="KW-1185">Reference proteome</keyword>
<dbReference type="InterPro" id="IPR036397">
    <property type="entry name" value="RNaseH_sf"/>
</dbReference>
<name>A0ABD0MNR1_CIRMR</name>
<organism evidence="2 3">
    <name type="scientific">Cirrhinus mrigala</name>
    <name type="common">Mrigala</name>
    <dbReference type="NCBI Taxonomy" id="683832"/>
    <lineage>
        <taxon>Eukaryota</taxon>
        <taxon>Metazoa</taxon>
        <taxon>Chordata</taxon>
        <taxon>Craniata</taxon>
        <taxon>Vertebrata</taxon>
        <taxon>Euteleostomi</taxon>
        <taxon>Actinopterygii</taxon>
        <taxon>Neopterygii</taxon>
        <taxon>Teleostei</taxon>
        <taxon>Ostariophysi</taxon>
        <taxon>Cypriniformes</taxon>
        <taxon>Cyprinidae</taxon>
        <taxon>Labeoninae</taxon>
        <taxon>Labeonini</taxon>
        <taxon>Cirrhinus</taxon>
    </lineage>
</organism>
<evidence type="ECO:0000313" key="3">
    <source>
        <dbReference type="Proteomes" id="UP001529510"/>
    </source>
</evidence>
<dbReference type="InterPro" id="IPR058913">
    <property type="entry name" value="Integrase_dom_put"/>
</dbReference>
<sequence>MEEVSVTAELETGHGRGRPRISISTTTIAHLIELGLPVKSIADILGVSRATLFRRMSENSLSVRAVYSTCTDEELDALVTEIKNSMPDAGYRMVRGALLAQGHRVQWDRVCASMHRVDSVGVLSRMTNLRCVARRAYSVPHPRYMVHIDTNHKLIRYNLVIFGGIDGYSRKIMYLKISNNNRSDTHLAFFREAVNTHGFPQRVRGDHGGENVGIAELMFSIRGTDDNSFIAGKSVHNQRIERLWRDVFIGVTSVYYNVLHTLEDNHLLDISNSLHLFCCHYVFLPRIQASLDAFHEAWDNHPIRTEHSLTPSQLWQVGQFQNPVLEPEHVAIPNIDWEDSGYSEDPNLGVHVPVLDIALTENEIAELQRTVDPMQHSESFGVDIHLSTVQYIERLS</sequence>
<dbReference type="PANTHER" id="PTHR46791:SF11">
    <property type="entry name" value="INTEGRASE CATALYTIC DOMAIN-CONTAINING PROTEIN"/>
    <property type="match status" value="1"/>
</dbReference>
<dbReference type="EMBL" id="JAMKFB020000228">
    <property type="protein sequence ID" value="KAL0151730.1"/>
    <property type="molecule type" value="Genomic_DNA"/>
</dbReference>
<evidence type="ECO:0000259" key="1">
    <source>
        <dbReference type="Pfam" id="PF24764"/>
    </source>
</evidence>
<dbReference type="Pfam" id="PF24764">
    <property type="entry name" value="rva_4"/>
    <property type="match status" value="1"/>
</dbReference>
<protein>
    <recommendedName>
        <fullName evidence="1">Integrase core domain-containing protein</fullName>
    </recommendedName>
</protein>
<feature type="domain" description="Integrase core" evidence="1">
    <location>
        <begin position="137"/>
        <end position="322"/>
    </location>
</feature>
<gene>
    <name evidence="2" type="ORF">M9458_052956</name>
</gene>
<dbReference type="Gene3D" id="3.30.420.10">
    <property type="entry name" value="Ribonuclease H-like superfamily/Ribonuclease H"/>
    <property type="match status" value="1"/>
</dbReference>
<dbReference type="Proteomes" id="UP001529510">
    <property type="component" value="Unassembled WGS sequence"/>
</dbReference>
<dbReference type="AlphaFoldDB" id="A0ABD0MNR1"/>
<accession>A0ABD0MNR1</accession>
<evidence type="ECO:0000313" key="2">
    <source>
        <dbReference type="EMBL" id="KAL0151730.1"/>
    </source>
</evidence>
<dbReference type="PANTHER" id="PTHR46791">
    <property type="entry name" value="EXPRESSED PROTEIN"/>
    <property type="match status" value="1"/>
</dbReference>
<dbReference type="InterPro" id="IPR012337">
    <property type="entry name" value="RNaseH-like_sf"/>
</dbReference>
<reference evidence="2 3" key="1">
    <citation type="submission" date="2024-05" db="EMBL/GenBank/DDBJ databases">
        <title>Genome sequencing and assembly of Indian major carp, Cirrhinus mrigala (Hamilton, 1822).</title>
        <authorList>
            <person name="Mohindra V."/>
            <person name="Chowdhury L.M."/>
            <person name="Lal K."/>
            <person name="Jena J.K."/>
        </authorList>
    </citation>
    <scope>NUCLEOTIDE SEQUENCE [LARGE SCALE GENOMIC DNA]</scope>
    <source>
        <strain evidence="2">CM1030</strain>
        <tissue evidence="2">Blood</tissue>
    </source>
</reference>